<dbReference type="OrthoDB" id="10250130at2759"/>
<organism evidence="3 4">
    <name type="scientific">Ostreobium quekettii</name>
    <dbReference type="NCBI Taxonomy" id="121088"/>
    <lineage>
        <taxon>Eukaryota</taxon>
        <taxon>Viridiplantae</taxon>
        <taxon>Chlorophyta</taxon>
        <taxon>core chlorophytes</taxon>
        <taxon>Ulvophyceae</taxon>
        <taxon>TCBD clade</taxon>
        <taxon>Bryopsidales</taxon>
        <taxon>Ostreobineae</taxon>
        <taxon>Ostreobiaceae</taxon>
        <taxon>Ostreobium</taxon>
    </lineage>
</organism>
<comment type="caution">
    <text evidence="3">The sequence shown here is derived from an EMBL/GenBank/DDBJ whole genome shotgun (WGS) entry which is preliminary data.</text>
</comment>
<dbReference type="Proteomes" id="UP000708148">
    <property type="component" value="Unassembled WGS sequence"/>
</dbReference>
<keyword evidence="2" id="KW-0677">Repeat</keyword>
<dbReference type="SUPFAM" id="SSF117281">
    <property type="entry name" value="Kelch motif"/>
    <property type="match status" value="1"/>
</dbReference>
<dbReference type="InterPro" id="IPR052124">
    <property type="entry name" value="Rab9_kelch_effector"/>
</dbReference>
<dbReference type="Pfam" id="PF24681">
    <property type="entry name" value="Kelch_KLHDC2_KLHL20_DRC7"/>
    <property type="match status" value="1"/>
</dbReference>
<evidence type="ECO:0000256" key="2">
    <source>
        <dbReference type="ARBA" id="ARBA00022737"/>
    </source>
</evidence>
<sequence>MATDVAERDPFQTFLPISPAQIAATLRDGIRWANLPDDADLEAFTTRLGADPPGADRSETINRICGALAAAVPREWRIVDLEGGVAVAGARGVVVRDSAKGEDVAYAIGGYGMEAEAPRVDPSYVDSQEEQEDCSRVLRPKVFTVRREVCQLAIDGDNLHAQAVGLLPQGLRGHSIVACDGQAWIFGGKGEDGLSGVMYRLDHRTRYPVAVAPRTPPPSPRAFHASAASDASRVVYVYGGLDAFGNPADARPTLHKYNTRLSQWGSVECVGRCPPPASILALFHLDRRLVAIVNPSSPGRRSVELMALDLKSCEWERVEAEGNAPEKRSVAAVAPLEGGYAVVYGGCGAGGGPLRDVHLLDLEAVRWVAVVPAGGSPEALLHAAAVPMKEGVLLYGGVRAVGEHPKARAQLLCMGVPQLAGKGKGAADGSAATLPKQLHALGANRATGQHILAAQHCRLMLASCAKSLGWGVVAFKTEKSRVVVPAGVLGLYTELFDDVFLEALRSQPEVEVSASGVPPAALAGLLRWTMGLVGVQGMQAPILADIFRAADRFSMPWLQRECLQALKELPPHESAGPLLDLAEDLPHCEGLAKHVKQNVRPRLRKYLKPETSVAMARVIWKLKLKDLKAAAMNALEVWGNSHPVDVLVVCYDLGLHKLKSKFLNMAACSKCPDTATLREVVRVAKSFECPDALKMAKDWTCQMLCKASLRELLIVAATSGIRDLMRTVAEWWVGASAPEELLEEGNFWHSCSAECASTMQKAMLQAVEDTRVSIRRETEWHEARARSLRADLRAGDELRAPYGTPCLGMNNGNESRHDHNCFEHDDGRSAKRQCVASSMQQADILAAVTDSVAGSPSTDADTPVEAIRAALRCCQEDIAQRNMQKKMCEALAQRTNALWKARPESDRDRCPT</sequence>
<evidence type="ECO:0000313" key="3">
    <source>
        <dbReference type="EMBL" id="CAD7705059.1"/>
    </source>
</evidence>
<dbReference type="Gene3D" id="2.120.10.80">
    <property type="entry name" value="Kelch-type beta propeller"/>
    <property type="match status" value="2"/>
</dbReference>
<protein>
    <submittedName>
        <fullName evidence="3">Uncharacterized protein</fullName>
    </submittedName>
</protein>
<evidence type="ECO:0000256" key="1">
    <source>
        <dbReference type="ARBA" id="ARBA00022441"/>
    </source>
</evidence>
<keyword evidence="1" id="KW-0880">Kelch repeat</keyword>
<name>A0A8S1JFA1_9CHLO</name>
<dbReference type="AlphaFoldDB" id="A0A8S1JFA1"/>
<accession>A0A8S1JFA1</accession>
<evidence type="ECO:0000313" key="4">
    <source>
        <dbReference type="Proteomes" id="UP000708148"/>
    </source>
</evidence>
<dbReference type="EMBL" id="CAJHUC010003009">
    <property type="protein sequence ID" value="CAD7705059.1"/>
    <property type="molecule type" value="Genomic_DNA"/>
</dbReference>
<dbReference type="InterPro" id="IPR015915">
    <property type="entry name" value="Kelch-typ_b-propeller"/>
</dbReference>
<dbReference type="PANTHER" id="PTHR46647">
    <property type="entry name" value="RAB9 EFFECTOR PROTEIN WITH KELCH MOTIFS"/>
    <property type="match status" value="1"/>
</dbReference>
<gene>
    <name evidence="3" type="ORF">OSTQU699_LOCUS10414</name>
</gene>
<keyword evidence="4" id="KW-1185">Reference proteome</keyword>
<proteinExistence type="predicted"/>
<reference evidence="3" key="1">
    <citation type="submission" date="2020-12" db="EMBL/GenBank/DDBJ databases">
        <authorList>
            <person name="Iha C."/>
        </authorList>
    </citation>
    <scope>NUCLEOTIDE SEQUENCE</scope>
</reference>
<dbReference type="PANTHER" id="PTHR46647:SF1">
    <property type="entry name" value="RAB9 EFFECTOR PROTEIN WITH KELCH MOTIFS"/>
    <property type="match status" value="1"/>
</dbReference>